<dbReference type="InterPro" id="IPR018609">
    <property type="entry name" value="Bud13"/>
</dbReference>
<feature type="compositionally biased region" description="Basic and acidic residues" evidence="2">
    <location>
        <begin position="210"/>
        <end position="225"/>
    </location>
</feature>
<evidence type="ECO:0000256" key="1">
    <source>
        <dbReference type="ARBA" id="ARBA00011069"/>
    </source>
</evidence>
<keyword evidence="4" id="KW-1185">Reference proteome</keyword>
<evidence type="ECO:0000313" key="3">
    <source>
        <dbReference type="EMBL" id="OCT55065.1"/>
    </source>
</evidence>
<dbReference type="GO" id="GO:0000398">
    <property type="term" value="P:mRNA splicing, via spliceosome"/>
    <property type="evidence" value="ECO:0007669"/>
    <property type="project" value="TreeGrafter"/>
</dbReference>
<dbReference type="Pfam" id="PF09736">
    <property type="entry name" value="Bud13"/>
    <property type="match status" value="1"/>
</dbReference>
<dbReference type="EMBL" id="LGRB01000003">
    <property type="protein sequence ID" value="OCT55065.1"/>
    <property type="molecule type" value="Genomic_DNA"/>
</dbReference>
<dbReference type="GO" id="GO:0070274">
    <property type="term" value="C:RES complex"/>
    <property type="evidence" value="ECO:0007669"/>
    <property type="project" value="TreeGrafter"/>
</dbReference>
<protein>
    <submittedName>
        <fullName evidence="3">Pre-mRNA-splicing factor cwc26</fullName>
    </submittedName>
</protein>
<name>A0A1C1D3F1_9EURO</name>
<dbReference type="GO" id="GO:0003723">
    <property type="term" value="F:RNA binding"/>
    <property type="evidence" value="ECO:0007669"/>
    <property type="project" value="TreeGrafter"/>
</dbReference>
<comment type="similarity">
    <text evidence="1">Belongs to the CWC26 family.</text>
</comment>
<reference evidence="4" key="1">
    <citation type="submission" date="2015-07" db="EMBL/GenBank/DDBJ databases">
        <authorList>
            <person name="Teixeira M.M."/>
            <person name="Souza R.C."/>
            <person name="Almeida L.G."/>
            <person name="Vicente V.A."/>
            <person name="de Hoog S."/>
            <person name="Bocca A.L."/>
            <person name="de Almeida S.R."/>
            <person name="Vasconcelos A.T."/>
            <person name="Felipe M.S."/>
        </authorList>
    </citation>
    <scope>NUCLEOTIDE SEQUENCE [LARGE SCALE GENOMIC DNA]</scope>
    <source>
        <strain evidence="4">KSF</strain>
    </source>
</reference>
<evidence type="ECO:0000313" key="4">
    <source>
        <dbReference type="Proteomes" id="UP000094526"/>
    </source>
</evidence>
<evidence type="ECO:0000256" key="2">
    <source>
        <dbReference type="SAM" id="MobiDB-lite"/>
    </source>
</evidence>
<feature type="compositionally biased region" description="Low complexity" evidence="2">
    <location>
        <begin position="112"/>
        <end position="127"/>
    </location>
</feature>
<dbReference type="OrthoDB" id="6022at2759"/>
<dbReference type="Proteomes" id="UP000094526">
    <property type="component" value="Unassembled WGS sequence"/>
</dbReference>
<feature type="compositionally biased region" description="Low complexity" evidence="2">
    <location>
        <begin position="366"/>
        <end position="382"/>
    </location>
</feature>
<proteinExistence type="inferred from homology"/>
<feature type="compositionally biased region" description="Polar residues" evidence="2">
    <location>
        <begin position="18"/>
        <end position="35"/>
    </location>
</feature>
<dbReference type="InterPro" id="IPR051112">
    <property type="entry name" value="CWC26_splicing_factor"/>
</dbReference>
<dbReference type="GO" id="GO:0005684">
    <property type="term" value="C:U2-type spliceosomal complex"/>
    <property type="evidence" value="ECO:0007669"/>
    <property type="project" value="TreeGrafter"/>
</dbReference>
<dbReference type="PANTHER" id="PTHR31809">
    <property type="entry name" value="BUD13 HOMOLOG"/>
    <property type="match status" value="1"/>
</dbReference>
<dbReference type="PANTHER" id="PTHR31809:SF0">
    <property type="entry name" value="BUD13 HOMOLOG"/>
    <property type="match status" value="1"/>
</dbReference>
<dbReference type="VEuPathDB" id="FungiDB:G647_05158"/>
<accession>A0A1C1D3F1</accession>
<dbReference type="STRING" id="86049.A0A1C1D3F1"/>
<feature type="compositionally biased region" description="Basic and acidic residues" evidence="2">
    <location>
        <begin position="243"/>
        <end position="312"/>
    </location>
</feature>
<feature type="compositionally biased region" description="Low complexity" evidence="2">
    <location>
        <begin position="143"/>
        <end position="154"/>
    </location>
</feature>
<organism evidence="3 4">
    <name type="scientific">Cladophialophora carrionii</name>
    <dbReference type="NCBI Taxonomy" id="86049"/>
    <lineage>
        <taxon>Eukaryota</taxon>
        <taxon>Fungi</taxon>
        <taxon>Dikarya</taxon>
        <taxon>Ascomycota</taxon>
        <taxon>Pezizomycotina</taxon>
        <taxon>Eurotiomycetes</taxon>
        <taxon>Chaetothyriomycetidae</taxon>
        <taxon>Chaetothyriales</taxon>
        <taxon>Herpotrichiellaceae</taxon>
        <taxon>Cladophialophora</taxon>
    </lineage>
</organism>
<feature type="region of interest" description="Disordered" evidence="2">
    <location>
        <begin position="18"/>
        <end position="312"/>
    </location>
</feature>
<feature type="region of interest" description="Disordered" evidence="2">
    <location>
        <begin position="348"/>
        <end position="394"/>
    </location>
</feature>
<gene>
    <name evidence="3" type="primary">cwc26</name>
    <name evidence="3" type="ORF">CLCR_02963</name>
</gene>
<comment type="caution">
    <text evidence="3">The sequence shown here is derived from an EMBL/GenBank/DDBJ whole genome shotgun (WGS) entry which is preliminary data.</text>
</comment>
<dbReference type="AlphaFoldDB" id="A0A1C1D3F1"/>
<sequence length="440" mass="48293">MPGANLAAYLAKNYLTASNAKGSSSSHDQTTSPDFQDSARPKKKRRKNKDSSNSGGGLVIADDDEELSLSRRTVGAHGDDDDDDTPTFDTNVKSAEFRKKKGASAWKVVAPGTATGTATGTRTTGSTESPHRPKEGGNEGDSAAAAAADRILAEAAEESRLRQQGIDDEDAPAIVEAPDDTTTTTTTAPPRMQSGARAGLQTAADTAALIRREEMEAEAELERLERSKRKSDSNSNSKRSKHTKDTRASSERPEEEETIYRDATGRRIDVSLKRAEARAAEQEKLRAEKKAKEDAMGEVQRRERDEKRKQLDEAKFLTLARGVDDEVMNDELRGKIRWDDPMAEYMAQKRADEAAEEDAANDGPHSAVSARRGAKSRGASAVGRKKVYTGPPAAPNRYGILPGWRWDGVDRSNGFEKEWFQARSKKGRMEELSYQWQMDE</sequence>
<dbReference type="VEuPathDB" id="FungiDB:CLCR_02963"/>